<gene>
    <name evidence="2" type="primary">mshK</name>
    <name evidence="2" type="ordered locus">VC0395_A2819</name>
</gene>
<dbReference type="Proteomes" id="UP000000249">
    <property type="component" value="Chromosome 1"/>
</dbReference>
<protein>
    <submittedName>
        <fullName evidence="2">MSHA biogenesis protein MshK</fullName>
    </submittedName>
</protein>
<sequence length="105" mass="11558">MVRYGVLLALIAVTYSYAGEDPTAPLGWVSPAKPELQKPSYPVPTLQSIVCAEGRSCYAIIEQRVVAQGDVVNGYRVATIHPDQVKLTRAGKEWRLALFTLDIKQ</sequence>
<dbReference type="GeneID" id="69720838"/>
<dbReference type="RefSeq" id="WP_000252812.1">
    <property type="nucleotide sequence ID" value="NC_009457.1"/>
</dbReference>
<dbReference type="EMBL" id="CP000627">
    <property type="protein sequence ID" value="ABQ20748.1"/>
    <property type="molecule type" value="Genomic_DNA"/>
</dbReference>
<organism evidence="2 3">
    <name type="scientific">Vibrio cholerae serotype O1 (strain ATCC 39541 / Classical Ogawa 395 / O395)</name>
    <dbReference type="NCBI Taxonomy" id="345073"/>
    <lineage>
        <taxon>Bacteria</taxon>
        <taxon>Pseudomonadati</taxon>
        <taxon>Pseudomonadota</taxon>
        <taxon>Gammaproteobacteria</taxon>
        <taxon>Vibrionales</taxon>
        <taxon>Vibrionaceae</taxon>
        <taxon>Vibrio</taxon>
    </lineage>
</organism>
<evidence type="ECO:0000313" key="3">
    <source>
        <dbReference type="Proteomes" id="UP000000249"/>
    </source>
</evidence>
<feature type="signal peptide" evidence="1">
    <location>
        <begin position="1"/>
        <end position="18"/>
    </location>
</feature>
<dbReference type="KEGG" id="vcr:VC395_0445"/>
<accession>A0A0H3AI56</accession>
<dbReference type="PATRIC" id="fig|345073.21.peg.432"/>
<proteinExistence type="predicted"/>
<dbReference type="OrthoDB" id="5917619at2"/>
<feature type="chain" id="PRO_5030008155" evidence="1">
    <location>
        <begin position="19"/>
        <end position="105"/>
    </location>
</feature>
<evidence type="ECO:0000313" key="2">
    <source>
        <dbReference type="EMBL" id="ABQ20748.1"/>
    </source>
</evidence>
<keyword evidence="1" id="KW-0732">Signal</keyword>
<evidence type="ECO:0000256" key="1">
    <source>
        <dbReference type="SAM" id="SignalP"/>
    </source>
</evidence>
<name>A0A0H3AI56_VIBC3</name>
<dbReference type="AlphaFoldDB" id="A0A0H3AI56"/>
<dbReference type="KEGG" id="vco:VC0395_A2819"/>
<reference evidence="2 3" key="1">
    <citation type="submission" date="2007-03" db="EMBL/GenBank/DDBJ databases">
        <authorList>
            <person name="Heidelberg J."/>
        </authorList>
    </citation>
    <scope>NUCLEOTIDE SEQUENCE [LARGE SCALE GENOMIC DNA]</scope>
    <source>
        <strain evidence="3">ATCC 39541 / Classical Ogawa 395 / O395</strain>
    </source>
</reference>
<dbReference type="eggNOG" id="ENOG5033AIK">
    <property type="taxonomic scope" value="Bacteria"/>
</dbReference>